<dbReference type="PANTHER" id="PTHR12436">
    <property type="entry name" value="80 KDA MCM3-ASSOCIATED PROTEIN"/>
    <property type="match status" value="1"/>
</dbReference>
<gene>
    <name evidence="2" type="ORF">M9458_032691</name>
</gene>
<dbReference type="PROSITE" id="PS50250">
    <property type="entry name" value="PCI"/>
    <property type="match status" value="1"/>
</dbReference>
<evidence type="ECO:0000259" key="1">
    <source>
        <dbReference type="PROSITE" id="PS50250"/>
    </source>
</evidence>
<evidence type="ECO:0000313" key="2">
    <source>
        <dbReference type="EMBL" id="KAL0172380.1"/>
    </source>
</evidence>
<dbReference type="AlphaFoldDB" id="A0ABD0PEC2"/>
<feature type="domain" description="PCI" evidence="1">
    <location>
        <begin position="1"/>
        <end position="50"/>
    </location>
</feature>
<dbReference type="PANTHER" id="PTHR12436:SF4">
    <property type="entry name" value="LEUKOCYTE RECEPTOR CLUSTER MEMBER 8"/>
    <property type="match status" value="1"/>
</dbReference>
<feature type="non-terminal residue" evidence="2">
    <location>
        <position position="1"/>
    </location>
</feature>
<protein>
    <recommendedName>
        <fullName evidence="1">PCI domain-containing protein</fullName>
    </recommendedName>
</protein>
<dbReference type="EMBL" id="JAMKFB020000016">
    <property type="protein sequence ID" value="KAL0172380.1"/>
    <property type="molecule type" value="Genomic_DNA"/>
</dbReference>
<name>A0ABD0PEC2_CIRMR</name>
<dbReference type="Gene3D" id="1.25.40.990">
    <property type="match status" value="1"/>
</dbReference>
<feature type="non-terminal residue" evidence="2">
    <location>
        <position position="50"/>
    </location>
</feature>
<accession>A0ABD0PEC2</accession>
<reference evidence="2 3" key="1">
    <citation type="submission" date="2024-05" db="EMBL/GenBank/DDBJ databases">
        <title>Genome sequencing and assembly of Indian major carp, Cirrhinus mrigala (Hamilton, 1822).</title>
        <authorList>
            <person name="Mohindra V."/>
            <person name="Chowdhury L.M."/>
            <person name="Lal K."/>
            <person name="Jena J.K."/>
        </authorList>
    </citation>
    <scope>NUCLEOTIDE SEQUENCE [LARGE SCALE GENOMIC DNA]</scope>
    <source>
        <strain evidence="2">CM1030</strain>
        <tissue evidence="2">Blood</tissue>
    </source>
</reference>
<dbReference type="InterPro" id="IPR000717">
    <property type="entry name" value="PCI_dom"/>
</dbReference>
<keyword evidence="3" id="KW-1185">Reference proteome</keyword>
<evidence type="ECO:0000313" key="3">
    <source>
        <dbReference type="Proteomes" id="UP001529510"/>
    </source>
</evidence>
<proteinExistence type="predicted"/>
<dbReference type="InterPro" id="IPR045107">
    <property type="entry name" value="SAC3/GANP/THP3"/>
</dbReference>
<dbReference type="Proteomes" id="UP001529510">
    <property type="component" value="Unassembled WGS sequence"/>
</dbReference>
<comment type="caution">
    <text evidence="2">The sequence shown here is derived from an EMBL/GenBank/DDBJ whole genome shotgun (WGS) entry which is preliminary data.</text>
</comment>
<sequence>HALELRTAWALGNFHRFFKLYQSAPRMAAYLIDKFVERERNIALRAILKT</sequence>
<organism evidence="2 3">
    <name type="scientific">Cirrhinus mrigala</name>
    <name type="common">Mrigala</name>
    <dbReference type="NCBI Taxonomy" id="683832"/>
    <lineage>
        <taxon>Eukaryota</taxon>
        <taxon>Metazoa</taxon>
        <taxon>Chordata</taxon>
        <taxon>Craniata</taxon>
        <taxon>Vertebrata</taxon>
        <taxon>Euteleostomi</taxon>
        <taxon>Actinopterygii</taxon>
        <taxon>Neopterygii</taxon>
        <taxon>Teleostei</taxon>
        <taxon>Ostariophysi</taxon>
        <taxon>Cypriniformes</taxon>
        <taxon>Cyprinidae</taxon>
        <taxon>Labeoninae</taxon>
        <taxon>Labeonini</taxon>
        <taxon>Cirrhinus</taxon>
    </lineage>
</organism>